<evidence type="ECO:0000313" key="1">
    <source>
        <dbReference type="EMBL" id="CAA0841881.1"/>
    </source>
</evidence>
<protein>
    <submittedName>
        <fullName evidence="1">Phospholipid-transporting ATPase 1</fullName>
    </submittedName>
</protein>
<proteinExistence type="predicted"/>
<keyword evidence="2" id="KW-1185">Reference proteome</keyword>
<accession>A0A9N7RQH8</accession>
<reference evidence="1" key="1">
    <citation type="submission" date="2019-12" db="EMBL/GenBank/DDBJ databases">
        <authorList>
            <person name="Scholes J."/>
        </authorList>
    </citation>
    <scope>NUCLEOTIDE SEQUENCE</scope>
</reference>
<sequence>MKVSGNESLPCDISLLSTRDPTEVAELQTTNLCGEGDPDEKSRAHDDKKYEVARFMEKVGENRVQFKPGQHSDEWRATWVTLAMDYLYQHLIVQVKNDRDLTWWTRVKLIPVICGKLQRFQNHSRSPRVHIPMAKISNIKVKDLLLNNQ</sequence>
<dbReference type="Proteomes" id="UP001153555">
    <property type="component" value="Unassembled WGS sequence"/>
</dbReference>
<gene>
    <name evidence="1" type="ORF">SHERM_07756</name>
</gene>
<dbReference type="AlphaFoldDB" id="A0A9N7RQH8"/>
<evidence type="ECO:0000313" key="2">
    <source>
        <dbReference type="Proteomes" id="UP001153555"/>
    </source>
</evidence>
<comment type="caution">
    <text evidence="1">The sequence shown here is derived from an EMBL/GenBank/DDBJ whole genome shotgun (WGS) entry which is preliminary data.</text>
</comment>
<organism evidence="1 2">
    <name type="scientific">Striga hermonthica</name>
    <name type="common">Purple witchweed</name>
    <name type="synonym">Buchnera hermonthica</name>
    <dbReference type="NCBI Taxonomy" id="68872"/>
    <lineage>
        <taxon>Eukaryota</taxon>
        <taxon>Viridiplantae</taxon>
        <taxon>Streptophyta</taxon>
        <taxon>Embryophyta</taxon>
        <taxon>Tracheophyta</taxon>
        <taxon>Spermatophyta</taxon>
        <taxon>Magnoliopsida</taxon>
        <taxon>eudicotyledons</taxon>
        <taxon>Gunneridae</taxon>
        <taxon>Pentapetalae</taxon>
        <taxon>asterids</taxon>
        <taxon>lamiids</taxon>
        <taxon>Lamiales</taxon>
        <taxon>Orobanchaceae</taxon>
        <taxon>Buchnereae</taxon>
        <taxon>Striga</taxon>
    </lineage>
</organism>
<dbReference type="EMBL" id="CACSLK010034598">
    <property type="protein sequence ID" value="CAA0841881.1"/>
    <property type="molecule type" value="Genomic_DNA"/>
</dbReference>
<name>A0A9N7RQH8_STRHE</name>